<dbReference type="Proteomes" id="UP000054097">
    <property type="component" value="Unassembled WGS sequence"/>
</dbReference>
<comment type="similarity">
    <text evidence="11">Belongs to the acireductone dioxygenase (ARD) family.</text>
</comment>
<dbReference type="Pfam" id="PF03079">
    <property type="entry name" value="ARD"/>
    <property type="match status" value="1"/>
</dbReference>
<evidence type="ECO:0000256" key="7">
    <source>
        <dbReference type="ARBA" id="ARBA00023002"/>
    </source>
</evidence>
<keyword evidence="4 11" id="KW-0028">Amino-acid biosynthesis</keyword>
<dbReference type="EMBL" id="KN824278">
    <property type="protein sequence ID" value="KIM33350.1"/>
    <property type="molecule type" value="Genomic_DNA"/>
</dbReference>
<dbReference type="OrthoDB" id="1867259at2759"/>
<comment type="catalytic activity">
    <reaction evidence="11">
        <text>1,2-dihydroxy-5-(methylsulfanyl)pent-1-en-3-one + O2 = 3-(methylsulfanyl)propanoate + CO + formate + 2 H(+)</text>
        <dbReference type="Rhea" id="RHEA:14161"/>
        <dbReference type="ChEBI" id="CHEBI:15378"/>
        <dbReference type="ChEBI" id="CHEBI:15379"/>
        <dbReference type="ChEBI" id="CHEBI:15740"/>
        <dbReference type="ChEBI" id="CHEBI:17245"/>
        <dbReference type="ChEBI" id="CHEBI:49016"/>
        <dbReference type="ChEBI" id="CHEBI:49252"/>
        <dbReference type="EC" id="1.13.11.53"/>
    </reaction>
</comment>
<comment type="subcellular location">
    <subcellularLocation>
        <location evidence="11">Cytoplasm</location>
    </subcellularLocation>
    <subcellularLocation>
        <location evidence="11">Nucleus</location>
    </subcellularLocation>
</comment>
<dbReference type="GO" id="GO:0010308">
    <property type="term" value="F:acireductone dioxygenase (Ni2+-requiring) activity"/>
    <property type="evidence" value="ECO:0007669"/>
    <property type="project" value="UniProtKB-UniRule"/>
</dbReference>
<organism evidence="12 13">
    <name type="scientific">Serendipita vermifera MAFF 305830</name>
    <dbReference type="NCBI Taxonomy" id="933852"/>
    <lineage>
        <taxon>Eukaryota</taxon>
        <taxon>Fungi</taxon>
        <taxon>Dikarya</taxon>
        <taxon>Basidiomycota</taxon>
        <taxon>Agaricomycotina</taxon>
        <taxon>Agaricomycetes</taxon>
        <taxon>Sebacinales</taxon>
        <taxon>Serendipitaceae</taxon>
        <taxon>Serendipita</taxon>
    </lineage>
</organism>
<keyword evidence="3 11" id="KW-0533">Nickel</keyword>
<dbReference type="InterPro" id="IPR011051">
    <property type="entry name" value="RmlC_Cupin_sf"/>
</dbReference>
<dbReference type="HAMAP" id="MF_03154">
    <property type="entry name" value="Salvage_MtnD_euk"/>
    <property type="match status" value="1"/>
</dbReference>
<evidence type="ECO:0000256" key="5">
    <source>
        <dbReference type="ARBA" id="ARBA00022723"/>
    </source>
</evidence>
<comment type="function">
    <text evidence="11">Catalyzes 2 different reactions between oxygen and the acireductone 1,2-dihydroxy-3-keto-5-methylthiopentene (DHK-MTPene) depending upon the metal bound in the active site. Fe-containing acireductone dioxygenase (Fe-ARD) produces formate and 2-keto-4-methylthiobutyrate (KMTB), the alpha-ketoacid precursor of methionine in the methionine recycle pathway. Ni-containing acireductone dioxygenase (Ni-ARD) produces methylthiopropionate, carbon monoxide and formate, and does not lie on the methionine recycle pathway.</text>
</comment>
<keyword evidence="13" id="KW-1185">Reference proteome</keyword>
<dbReference type="GO" id="GO:0005737">
    <property type="term" value="C:cytoplasm"/>
    <property type="evidence" value="ECO:0007669"/>
    <property type="project" value="UniProtKB-SubCell"/>
</dbReference>
<dbReference type="PANTHER" id="PTHR23418">
    <property type="entry name" value="ACIREDUCTONE DIOXYGENASE"/>
    <property type="match status" value="1"/>
</dbReference>
<dbReference type="EC" id="1.13.11.54" evidence="11"/>
<proteinExistence type="inferred from homology"/>
<dbReference type="InterPro" id="IPR004313">
    <property type="entry name" value="ARD"/>
</dbReference>
<dbReference type="InterPro" id="IPR027496">
    <property type="entry name" value="ARD_euk"/>
</dbReference>
<evidence type="ECO:0000256" key="11">
    <source>
        <dbReference type="HAMAP-Rule" id="MF_03154"/>
    </source>
</evidence>
<feature type="binding site" evidence="11">
    <location>
        <position position="91"/>
    </location>
    <ligand>
        <name>Fe(2+)</name>
        <dbReference type="ChEBI" id="CHEBI:29033"/>
        <note>for iron-dependent acireductone dioxygenase activity</note>
    </ligand>
</feature>
<dbReference type="GO" id="GO:0019509">
    <property type="term" value="P:L-methionine salvage from methylthioadenosine"/>
    <property type="evidence" value="ECO:0007669"/>
    <property type="project" value="UniProtKB-UniRule"/>
</dbReference>
<dbReference type="Gene3D" id="2.60.120.10">
    <property type="entry name" value="Jelly Rolls"/>
    <property type="match status" value="1"/>
</dbReference>
<dbReference type="AlphaFoldDB" id="A0A0C3B951"/>
<keyword evidence="7 11" id="KW-0560">Oxidoreductase</keyword>
<evidence type="ECO:0000256" key="2">
    <source>
        <dbReference type="ARBA" id="ARBA00022490"/>
    </source>
</evidence>
<dbReference type="GO" id="GO:0005506">
    <property type="term" value="F:iron ion binding"/>
    <property type="evidence" value="ECO:0007669"/>
    <property type="project" value="UniProtKB-UniRule"/>
</dbReference>
<accession>A0A0C3B951</accession>
<dbReference type="FunFam" id="2.60.120.10:FF:000079">
    <property type="entry name" value="1,2-dihydroxy-3-keto-5-methylthiopentene dioxygenase"/>
    <property type="match status" value="1"/>
</dbReference>
<dbReference type="GO" id="GO:0005634">
    <property type="term" value="C:nucleus"/>
    <property type="evidence" value="ECO:0007669"/>
    <property type="project" value="UniProtKB-SubCell"/>
</dbReference>
<keyword evidence="5 11" id="KW-0479">Metal-binding</keyword>
<dbReference type="SUPFAM" id="SSF51182">
    <property type="entry name" value="RmlC-like cupins"/>
    <property type="match status" value="1"/>
</dbReference>
<evidence type="ECO:0000256" key="8">
    <source>
        <dbReference type="ARBA" id="ARBA00023004"/>
    </source>
</evidence>
<keyword evidence="9 11" id="KW-0486">Methionine biosynthesis</keyword>
<evidence type="ECO:0000256" key="9">
    <source>
        <dbReference type="ARBA" id="ARBA00023167"/>
    </source>
</evidence>
<comment type="pathway">
    <text evidence="11">Amino-acid biosynthesis; L-methionine biosynthesis via salvage pathway; L-methionine from S-methyl-5-thio-alpha-D-ribose 1-phosphate: step 5/6.</text>
</comment>
<keyword evidence="10 11" id="KW-0539">Nucleus</keyword>
<comment type="cofactor">
    <cofactor evidence="11">
        <name>Fe(2+)</name>
        <dbReference type="ChEBI" id="CHEBI:29033"/>
    </cofactor>
    <cofactor evidence="11">
        <name>Ni(2+)</name>
        <dbReference type="ChEBI" id="CHEBI:49786"/>
    </cofactor>
    <text evidence="11">Binds either 1 Fe or Ni cation per monomer. Iron-binding promotes an acireductone dioxygenase reaction producing 2-keto-4-methylthiobutyrate, while nickel-binding promotes an acireductone dioxygenase reaction producing 3-(methylsulfanyl)propanoate.</text>
</comment>
<dbReference type="GO" id="GO:0016151">
    <property type="term" value="F:nickel cation binding"/>
    <property type="evidence" value="ECO:0007669"/>
    <property type="project" value="UniProtKB-UniRule"/>
</dbReference>
<feature type="binding site" evidence="11">
    <location>
        <position position="91"/>
    </location>
    <ligand>
        <name>Ni(2+)</name>
        <dbReference type="ChEBI" id="CHEBI:49786"/>
        <note>for nickel-dependent acireductone dioxygenase activity</note>
    </ligand>
</feature>
<gene>
    <name evidence="11" type="primary">ADI1</name>
    <name evidence="12" type="ORF">M408DRAFT_61744</name>
</gene>
<sequence>MKAYIYDNVEGDQRLPHHDPSLPELSTDQLSAYGLLYQHIPIDTDQNWEQAIDLLAQERSYKNRDIIDISKESMGDQYEAKLKIFFHEHLHEDEEIRYILKGAGYFDIREPSSDQWIRISVTSGDLLVLPAGIYHRFTLDEGNYIRAMRLFKDEPKWTPYNRSTDTDANPHRVAYLESLRPTVSAQ</sequence>
<feature type="binding site" evidence="11">
    <location>
        <position position="95"/>
    </location>
    <ligand>
        <name>Fe(2+)</name>
        <dbReference type="ChEBI" id="CHEBI:29033"/>
        <note>for iron-dependent acireductone dioxygenase activity</note>
    </ligand>
</feature>
<dbReference type="EC" id="1.13.11.53" evidence="11"/>
<dbReference type="InterPro" id="IPR014710">
    <property type="entry name" value="RmlC-like_jellyroll"/>
</dbReference>
<evidence type="ECO:0000256" key="6">
    <source>
        <dbReference type="ARBA" id="ARBA00022964"/>
    </source>
</evidence>
<reference evidence="12 13" key="1">
    <citation type="submission" date="2014-04" db="EMBL/GenBank/DDBJ databases">
        <authorList>
            <consortium name="DOE Joint Genome Institute"/>
            <person name="Kuo A."/>
            <person name="Zuccaro A."/>
            <person name="Kohler A."/>
            <person name="Nagy L.G."/>
            <person name="Floudas D."/>
            <person name="Copeland A."/>
            <person name="Barry K.W."/>
            <person name="Cichocki N."/>
            <person name="Veneault-Fourrey C."/>
            <person name="LaButti K."/>
            <person name="Lindquist E.A."/>
            <person name="Lipzen A."/>
            <person name="Lundell T."/>
            <person name="Morin E."/>
            <person name="Murat C."/>
            <person name="Sun H."/>
            <person name="Tunlid A."/>
            <person name="Henrissat B."/>
            <person name="Grigoriev I.V."/>
            <person name="Hibbett D.S."/>
            <person name="Martin F."/>
            <person name="Nordberg H.P."/>
            <person name="Cantor M.N."/>
            <person name="Hua S.X."/>
        </authorList>
    </citation>
    <scope>NUCLEOTIDE SEQUENCE [LARGE SCALE GENOMIC DNA]</scope>
    <source>
        <strain evidence="12 13">MAFF 305830</strain>
    </source>
</reference>
<dbReference type="STRING" id="933852.A0A0C3B951"/>
<name>A0A0C3B951_SERVB</name>
<feature type="binding site" evidence="11">
    <location>
        <position position="89"/>
    </location>
    <ligand>
        <name>Fe(2+)</name>
        <dbReference type="ChEBI" id="CHEBI:29033"/>
        <note>for iron-dependent acireductone dioxygenase activity</note>
    </ligand>
</feature>
<evidence type="ECO:0000256" key="3">
    <source>
        <dbReference type="ARBA" id="ARBA00022596"/>
    </source>
</evidence>
<protein>
    <recommendedName>
        <fullName evidence="11">Acireductone dioxygenase</fullName>
    </recommendedName>
    <alternativeName>
        <fullName evidence="11">Acireductone dioxygenase (Fe(2+)-requiring)</fullName>
        <shortName evidence="11">ARD'</shortName>
        <shortName evidence="11">Fe-ARD</shortName>
        <ecNumber evidence="11">1.13.11.54</ecNumber>
    </alternativeName>
    <alternativeName>
        <fullName evidence="11">Acireductone dioxygenase (Ni(2+)-requiring)</fullName>
        <shortName evidence="11">ARD</shortName>
        <shortName evidence="11">Ni-ARD</shortName>
        <ecNumber evidence="11">1.13.11.53</ecNumber>
    </alternativeName>
</protein>
<evidence type="ECO:0000313" key="13">
    <source>
        <dbReference type="Proteomes" id="UP000054097"/>
    </source>
</evidence>
<evidence type="ECO:0000256" key="10">
    <source>
        <dbReference type="ARBA" id="ARBA00023242"/>
    </source>
</evidence>
<feature type="binding site" evidence="11">
    <location>
        <position position="95"/>
    </location>
    <ligand>
        <name>Ni(2+)</name>
        <dbReference type="ChEBI" id="CHEBI:49786"/>
        <note>for nickel-dependent acireductone dioxygenase activity</note>
    </ligand>
</feature>
<evidence type="ECO:0000256" key="4">
    <source>
        <dbReference type="ARBA" id="ARBA00022605"/>
    </source>
</evidence>
<reference evidence="13" key="2">
    <citation type="submission" date="2015-01" db="EMBL/GenBank/DDBJ databases">
        <title>Evolutionary Origins and Diversification of the Mycorrhizal Mutualists.</title>
        <authorList>
            <consortium name="DOE Joint Genome Institute"/>
            <consortium name="Mycorrhizal Genomics Consortium"/>
            <person name="Kohler A."/>
            <person name="Kuo A."/>
            <person name="Nagy L.G."/>
            <person name="Floudas D."/>
            <person name="Copeland A."/>
            <person name="Barry K.W."/>
            <person name="Cichocki N."/>
            <person name="Veneault-Fourrey C."/>
            <person name="LaButti K."/>
            <person name="Lindquist E.A."/>
            <person name="Lipzen A."/>
            <person name="Lundell T."/>
            <person name="Morin E."/>
            <person name="Murat C."/>
            <person name="Riley R."/>
            <person name="Ohm R."/>
            <person name="Sun H."/>
            <person name="Tunlid A."/>
            <person name="Henrissat B."/>
            <person name="Grigoriev I.V."/>
            <person name="Hibbett D.S."/>
            <person name="Martin F."/>
        </authorList>
    </citation>
    <scope>NUCLEOTIDE SEQUENCE [LARGE SCALE GENOMIC DNA]</scope>
    <source>
        <strain evidence="13">MAFF 305830</strain>
    </source>
</reference>
<dbReference type="CDD" id="cd02232">
    <property type="entry name" value="cupin_ARD"/>
    <property type="match status" value="1"/>
</dbReference>
<keyword evidence="6 11" id="KW-0223">Dioxygenase</keyword>
<dbReference type="PANTHER" id="PTHR23418:SF0">
    <property type="entry name" value="ACIREDUCTONE DIOXYGENASE"/>
    <property type="match status" value="1"/>
</dbReference>
<dbReference type="GO" id="GO:0010309">
    <property type="term" value="F:acireductone dioxygenase [iron(II)-requiring] activity"/>
    <property type="evidence" value="ECO:0007669"/>
    <property type="project" value="UniProtKB-UniRule"/>
</dbReference>
<keyword evidence="8 11" id="KW-0408">Iron</keyword>
<dbReference type="HOGENOM" id="CLU_090154_1_0_1"/>
<feature type="binding site" evidence="11">
    <location>
        <position position="135"/>
    </location>
    <ligand>
        <name>Fe(2+)</name>
        <dbReference type="ChEBI" id="CHEBI:29033"/>
        <note>for iron-dependent acireductone dioxygenase activity</note>
    </ligand>
</feature>
<feature type="binding site" evidence="11">
    <location>
        <position position="89"/>
    </location>
    <ligand>
        <name>Ni(2+)</name>
        <dbReference type="ChEBI" id="CHEBI:49786"/>
        <note>for nickel-dependent acireductone dioxygenase activity</note>
    </ligand>
</feature>
<dbReference type="UniPathway" id="UPA00904">
    <property type="reaction ID" value="UER00878"/>
</dbReference>
<comment type="catalytic activity">
    <reaction evidence="1 11">
        <text>1,2-dihydroxy-5-(methylsulfanyl)pent-1-en-3-one + O2 = 4-methylsulfanyl-2-oxobutanoate + formate + 2 H(+)</text>
        <dbReference type="Rhea" id="RHEA:24504"/>
        <dbReference type="ChEBI" id="CHEBI:15378"/>
        <dbReference type="ChEBI" id="CHEBI:15379"/>
        <dbReference type="ChEBI" id="CHEBI:15740"/>
        <dbReference type="ChEBI" id="CHEBI:16723"/>
        <dbReference type="ChEBI" id="CHEBI:49252"/>
        <dbReference type="EC" id="1.13.11.54"/>
    </reaction>
</comment>
<evidence type="ECO:0000313" key="12">
    <source>
        <dbReference type="EMBL" id="KIM33350.1"/>
    </source>
</evidence>
<feature type="binding site" evidence="11">
    <location>
        <position position="135"/>
    </location>
    <ligand>
        <name>Ni(2+)</name>
        <dbReference type="ChEBI" id="CHEBI:49786"/>
        <note>for nickel-dependent acireductone dioxygenase activity</note>
    </ligand>
</feature>
<keyword evidence="2 11" id="KW-0963">Cytoplasm</keyword>
<evidence type="ECO:0000256" key="1">
    <source>
        <dbReference type="ARBA" id="ARBA00000428"/>
    </source>
</evidence>